<dbReference type="AlphaFoldDB" id="A0A1A8CAV1"/>
<feature type="non-terminal residue" evidence="1">
    <location>
        <position position="117"/>
    </location>
</feature>
<organism evidence="1">
    <name type="scientific">Nothobranchius kadleci</name>
    <name type="common">African annual killifish</name>
    <dbReference type="NCBI Taxonomy" id="1051664"/>
    <lineage>
        <taxon>Eukaryota</taxon>
        <taxon>Metazoa</taxon>
        <taxon>Chordata</taxon>
        <taxon>Craniata</taxon>
        <taxon>Vertebrata</taxon>
        <taxon>Euteleostomi</taxon>
        <taxon>Actinopterygii</taxon>
        <taxon>Neopterygii</taxon>
        <taxon>Teleostei</taxon>
        <taxon>Neoteleostei</taxon>
        <taxon>Acanthomorphata</taxon>
        <taxon>Ovalentaria</taxon>
        <taxon>Atherinomorphae</taxon>
        <taxon>Cyprinodontiformes</taxon>
        <taxon>Nothobranchiidae</taxon>
        <taxon>Nothobranchius</taxon>
    </lineage>
</organism>
<proteinExistence type="predicted"/>
<name>A0A1A8CAV1_NOTKA</name>
<evidence type="ECO:0000313" key="1">
    <source>
        <dbReference type="EMBL" id="SBP75865.1"/>
    </source>
</evidence>
<dbReference type="EMBL" id="HADZ01011924">
    <property type="protein sequence ID" value="SBP75865.1"/>
    <property type="molecule type" value="Transcribed_RNA"/>
</dbReference>
<reference evidence="1" key="2">
    <citation type="submission" date="2016-06" db="EMBL/GenBank/DDBJ databases">
        <title>The genome of a short-lived fish provides insights into sex chromosome evolution and the genetic control of aging.</title>
        <authorList>
            <person name="Reichwald K."/>
            <person name="Felder M."/>
            <person name="Petzold A."/>
            <person name="Koch P."/>
            <person name="Groth M."/>
            <person name="Platzer M."/>
        </authorList>
    </citation>
    <scope>NUCLEOTIDE SEQUENCE</scope>
    <source>
        <tissue evidence="1">Brain</tissue>
    </source>
</reference>
<sequence>CAPGAECDHWGSRQTAGQTSKLWYDRSARDLPELNIGHDMMKPLPRDRTGKWRRGVCMQLVGPRLYLVDVEGTYYRQNHVDLQPAEVGGTELCHKQHSEQRVPKKLNLARTVDSSCC</sequence>
<protein>
    <submittedName>
        <fullName evidence="1">Uncharacterized protein</fullName>
    </submittedName>
</protein>
<gene>
    <name evidence="1" type="primary">Nfu_g_1_016261</name>
</gene>
<feature type="non-terminal residue" evidence="1">
    <location>
        <position position="1"/>
    </location>
</feature>
<accession>A0A1A8CAV1</accession>
<reference evidence="1" key="1">
    <citation type="submission" date="2016-05" db="EMBL/GenBank/DDBJ databases">
        <authorList>
            <person name="Lavstsen T."/>
            <person name="Jespersen J.S."/>
        </authorList>
    </citation>
    <scope>NUCLEOTIDE SEQUENCE</scope>
    <source>
        <tissue evidence="1">Brain</tissue>
    </source>
</reference>